<evidence type="ECO:0000256" key="1">
    <source>
        <dbReference type="SAM" id="MobiDB-lite"/>
    </source>
</evidence>
<proteinExistence type="predicted"/>
<dbReference type="EMBL" id="JAVFWL010000005">
    <property type="protein sequence ID" value="KAK6753318.1"/>
    <property type="molecule type" value="Genomic_DNA"/>
</dbReference>
<feature type="compositionally biased region" description="Basic and acidic residues" evidence="1">
    <location>
        <begin position="30"/>
        <end position="48"/>
    </location>
</feature>
<comment type="caution">
    <text evidence="2">The sequence shown here is derived from an EMBL/GenBank/DDBJ whole genome shotgun (WGS) entry which is preliminary data.</text>
</comment>
<name>A0ABR1DST9_NECAM</name>
<reference evidence="2 3" key="1">
    <citation type="submission" date="2023-08" db="EMBL/GenBank/DDBJ databases">
        <title>A Necator americanus chromosomal reference genome.</title>
        <authorList>
            <person name="Ilik V."/>
            <person name="Petrzelkova K.J."/>
            <person name="Pardy F."/>
            <person name="Fuh T."/>
            <person name="Niatou-Singa F.S."/>
            <person name="Gouil Q."/>
            <person name="Baker L."/>
            <person name="Ritchie M.E."/>
            <person name="Jex A.R."/>
            <person name="Gazzola D."/>
            <person name="Li H."/>
            <person name="Toshio Fujiwara R."/>
            <person name="Zhan B."/>
            <person name="Aroian R.V."/>
            <person name="Pafco B."/>
            <person name="Schwarz E.M."/>
        </authorList>
    </citation>
    <scope>NUCLEOTIDE SEQUENCE [LARGE SCALE GENOMIC DNA]</scope>
    <source>
        <strain evidence="2 3">Aroian</strain>
        <tissue evidence="2">Whole animal</tissue>
    </source>
</reference>
<sequence>MQIFYELLKMQMKFDFMAGADTDTGGELPRGCHHEDDPDGWEPPRKDAWYNASSTKDSDADPKLSTESPDD</sequence>
<gene>
    <name evidence="2" type="primary">Necator_chrV.g17527</name>
    <name evidence="2" type="ORF">RB195_012737</name>
</gene>
<keyword evidence="3" id="KW-1185">Reference proteome</keyword>
<dbReference type="Proteomes" id="UP001303046">
    <property type="component" value="Unassembled WGS sequence"/>
</dbReference>
<feature type="region of interest" description="Disordered" evidence="1">
    <location>
        <begin position="19"/>
        <end position="71"/>
    </location>
</feature>
<organism evidence="2 3">
    <name type="scientific">Necator americanus</name>
    <name type="common">Human hookworm</name>
    <dbReference type="NCBI Taxonomy" id="51031"/>
    <lineage>
        <taxon>Eukaryota</taxon>
        <taxon>Metazoa</taxon>
        <taxon>Ecdysozoa</taxon>
        <taxon>Nematoda</taxon>
        <taxon>Chromadorea</taxon>
        <taxon>Rhabditida</taxon>
        <taxon>Rhabditina</taxon>
        <taxon>Rhabditomorpha</taxon>
        <taxon>Strongyloidea</taxon>
        <taxon>Ancylostomatidae</taxon>
        <taxon>Bunostominae</taxon>
        <taxon>Necator</taxon>
    </lineage>
</organism>
<evidence type="ECO:0000313" key="2">
    <source>
        <dbReference type="EMBL" id="KAK6753318.1"/>
    </source>
</evidence>
<protein>
    <submittedName>
        <fullName evidence="2">Uncharacterized protein</fullName>
    </submittedName>
</protein>
<accession>A0ABR1DST9</accession>
<evidence type="ECO:0000313" key="3">
    <source>
        <dbReference type="Proteomes" id="UP001303046"/>
    </source>
</evidence>